<keyword evidence="5" id="KW-1015">Disulfide bond</keyword>
<gene>
    <name evidence="11" type="ORF">HYPSUDRAFT_46791</name>
</gene>
<dbReference type="OrthoDB" id="2121828at2759"/>
<sequence>MRSFFATFTLYLLSGAFGAIGPTANLYIENADISPDGFTRSAVLAGAASGASTFPGPLITGNKGDTFSLTVVNNLTDTTMLVSTSIHWHGFFQNTTAWADGVVGVTQCPIAPTDSFEYIFTGINQTGTYWYHSHYSTQYCDGLRGAMVVYDPNDPYLDDYDVDDDSTVITLADWYHTVSPVLSASGVPPTSDSTLINGLGRYSGDTTADLAVISVVAGTRYRFRLISLSCDPNYVFSIDNHTMSVIEVDGNNVAPVAVDSIQIYAGQRYSFILTANQTASNYWIRATPNVGGPDGFTDGFNSAILRYSTADAVEPDTPDVTSVLPLSETDLVPLTDPAAPGPAVSAELSDGAVIGLAFDIALNGTAFEVNGVTFDPPSVPVLLQVLSGVSAAADVLPAGSVYSLPSNSVIEVNIPGGTPGAPHPIHLHGHAFSVVRSAGSTEYNYVNPVRRDVVNTGADTTDNVTIRFETDNTGPWIMHCHIDWHLATGLAIVMAENITGIANLTHPASWDALCPAFDALPAQTFT</sequence>
<comment type="similarity">
    <text evidence="1">Belongs to the multicopper oxidase family.</text>
</comment>
<dbReference type="OMA" id="TDTIFMS"/>
<dbReference type="InterPro" id="IPR011706">
    <property type="entry name" value="Cu-oxidase_C"/>
</dbReference>
<evidence type="ECO:0000259" key="10">
    <source>
        <dbReference type="Pfam" id="PF07732"/>
    </source>
</evidence>
<keyword evidence="7" id="KW-0732">Signal</keyword>
<dbReference type="InterPro" id="IPR033138">
    <property type="entry name" value="Cu_oxidase_CS"/>
</dbReference>
<dbReference type="PANTHER" id="PTHR11709">
    <property type="entry name" value="MULTI-COPPER OXIDASE"/>
    <property type="match status" value="1"/>
</dbReference>
<dbReference type="FunFam" id="2.60.40.420:FF:000045">
    <property type="entry name" value="Laccase 2"/>
    <property type="match status" value="1"/>
</dbReference>
<dbReference type="InterPro" id="IPR008972">
    <property type="entry name" value="Cupredoxin"/>
</dbReference>
<evidence type="ECO:0000259" key="9">
    <source>
        <dbReference type="Pfam" id="PF07731"/>
    </source>
</evidence>
<evidence type="ECO:0000256" key="5">
    <source>
        <dbReference type="ARBA" id="ARBA00023157"/>
    </source>
</evidence>
<feature type="signal peptide" evidence="7">
    <location>
        <begin position="1"/>
        <end position="18"/>
    </location>
</feature>
<dbReference type="InterPro" id="IPR011707">
    <property type="entry name" value="Cu-oxidase-like_N"/>
</dbReference>
<evidence type="ECO:0000256" key="6">
    <source>
        <dbReference type="ARBA" id="ARBA00023180"/>
    </source>
</evidence>
<evidence type="ECO:0000259" key="8">
    <source>
        <dbReference type="Pfam" id="PF00394"/>
    </source>
</evidence>
<evidence type="ECO:0000256" key="3">
    <source>
        <dbReference type="ARBA" id="ARBA00023002"/>
    </source>
</evidence>
<dbReference type="STRING" id="945553.A0A0D2NCZ2"/>
<organism evidence="11 12">
    <name type="scientific">Hypholoma sublateritium (strain FD-334 SS-4)</name>
    <dbReference type="NCBI Taxonomy" id="945553"/>
    <lineage>
        <taxon>Eukaryota</taxon>
        <taxon>Fungi</taxon>
        <taxon>Dikarya</taxon>
        <taxon>Basidiomycota</taxon>
        <taxon>Agaricomycotina</taxon>
        <taxon>Agaricomycetes</taxon>
        <taxon>Agaricomycetidae</taxon>
        <taxon>Agaricales</taxon>
        <taxon>Agaricineae</taxon>
        <taxon>Strophariaceae</taxon>
        <taxon>Hypholoma</taxon>
    </lineage>
</organism>
<dbReference type="CDD" id="cd13903">
    <property type="entry name" value="CuRO_3_Tv-LCC_like"/>
    <property type="match status" value="1"/>
</dbReference>
<evidence type="ECO:0000256" key="1">
    <source>
        <dbReference type="ARBA" id="ARBA00010609"/>
    </source>
</evidence>
<proteinExistence type="inferred from homology"/>
<dbReference type="GO" id="GO:0005507">
    <property type="term" value="F:copper ion binding"/>
    <property type="evidence" value="ECO:0007669"/>
    <property type="project" value="InterPro"/>
</dbReference>
<protein>
    <submittedName>
        <fullName evidence="11">Multicopper oxidase</fullName>
    </submittedName>
</protein>
<feature type="domain" description="Plastocyanin-like" evidence="9">
    <location>
        <begin position="376"/>
        <end position="497"/>
    </location>
</feature>
<dbReference type="AlphaFoldDB" id="A0A0D2NCZ2"/>
<name>A0A0D2NCZ2_HYPSF</name>
<reference evidence="12" key="1">
    <citation type="submission" date="2014-04" db="EMBL/GenBank/DDBJ databases">
        <title>Evolutionary Origins and Diversification of the Mycorrhizal Mutualists.</title>
        <authorList>
            <consortium name="DOE Joint Genome Institute"/>
            <consortium name="Mycorrhizal Genomics Consortium"/>
            <person name="Kohler A."/>
            <person name="Kuo A."/>
            <person name="Nagy L.G."/>
            <person name="Floudas D."/>
            <person name="Copeland A."/>
            <person name="Barry K.W."/>
            <person name="Cichocki N."/>
            <person name="Veneault-Fourrey C."/>
            <person name="LaButti K."/>
            <person name="Lindquist E.A."/>
            <person name="Lipzen A."/>
            <person name="Lundell T."/>
            <person name="Morin E."/>
            <person name="Murat C."/>
            <person name="Riley R."/>
            <person name="Ohm R."/>
            <person name="Sun H."/>
            <person name="Tunlid A."/>
            <person name="Henrissat B."/>
            <person name="Grigoriev I.V."/>
            <person name="Hibbett D.S."/>
            <person name="Martin F."/>
        </authorList>
    </citation>
    <scope>NUCLEOTIDE SEQUENCE [LARGE SCALE GENOMIC DNA]</scope>
    <source>
        <strain evidence="12">FD-334 SS-4</strain>
    </source>
</reference>
<dbReference type="EMBL" id="KN817611">
    <property type="protein sequence ID" value="KJA16974.1"/>
    <property type="molecule type" value="Genomic_DNA"/>
</dbReference>
<dbReference type="InterPro" id="IPR001117">
    <property type="entry name" value="Cu-oxidase_2nd"/>
</dbReference>
<feature type="domain" description="Plastocyanin-like" evidence="8">
    <location>
        <begin position="166"/>
        <end position="309"/>
    </location>
</feature>
<dbReference type="Gene3D" id="2.60.40.420">
    <property type="entry name" value="Cupredoxins - blue copper proteins"/>
    <property type="match status" value="3"/>
</dbReference>
<keyword evidence="2" id="KW-0479">Metal-binding</keyword>
<keyword evidence="3" id="KW-0560">Oxidoreductase</keyword>
<dbReference type="Pfam" id="PF07731">
    <property type="entry name" value="Cu-oxidase_2"/>
    <property type="match status" value="1"/>
</dbReference>
<dbReference type="InterPro" id="IPR045087">
    <property type="entry name" value="Cu-oxidase_fam"/>
</dbReference>
<keyword evidence="4" id="KW-0186">Copper</keyword>
<feature type="chain" id="PRO_5002247658" evidence="7">
    <location>
        <begin position="19"/>
        <end position="526"/>
    </location>
</feature>
<evidence type="ECO:0000256" key="4">
    <source>
        <dbReference type="ARBA" id="ARBA00023008"/>
    </source>
</evidence>
<dbReference type="GO" id="GO:0016491">
    <property type="term" value="F:oxidoreductase activity"/>
    <property type="evidence" value="ECO:0007669"/>
    <property type="project" value="UniProtKB-KW"/>
</dbReference>
<evidence type="ECO:0000256" key="2">
    <source>
        <dbReference type="ARBA" id="ARBA00022723"/>
    </source>
</evidence>
<dbReference type="Proteomes" id="UP000054270">
    <property type="component" value="Unassembled WGS sequence"/>
</dbReference>
<dbReference type="PANTHER" id="PTHR11709:SF511">
    <property type="entry name" value="LACCASE"/>
    <property type="match status" value="1"/>
</dbReference>
<evidence type="ECO:0000313" key="12">
    <source>
        <dbReference type="Proteomes" id="UP000054270"/>
    </source>
</evidence>
<dbReference type="Pfam" id="PF07732">
    <property type="entry name" value="Cu-oxidase_3"/>
    <property type="match status" value="1"/>
</dbReference>
<keyword evidence="6" id="KW-0325">Glycoprotein</keyword>
<dbReference type="PROSITE" id="PS00080">
    <property type="entry name" value="MULTICOPPER_OXIDASE2"/>
    <property type="match status" value="1"/>
</dbReference>
<keyword evidence="12" id="KW-1185">Reference proteome</keyword>
<dbReference type="Pfam" id="PF00394">
    <property type="entry name" value="Cu-oxidase"/>
    <property type="match status" value="1"/>
</dbReference>
<feature type="domain" description="Plastocyanin-like" evidence="10">
    <location>
        <begin position="52"/>
        <end position="153"/>
    </location>
</feature>
<dbReference type="PROSITE" id="PS00079">
    <property type="entry name" value="MULTICOPPER_OXIDASE1"/>
    <property type="match status" value="2"/>
</dbReference>
<accession>A0A0D2NCZ2</accession>
<dbReference type="InterPro" id="IPR002355">
    <property type="entry name" value="Cu_oxidase_Cu_BS"/>
</dbReference>
<dbReference type="SUPFAM" id="SSF49503">
    <property type="entry name" value="Cupredoxins"/>
    <property type="match status" value="3"/>
</dbReference>
<evidence type="ECO:0000256" key="7">
    <source>
        <dbReference type="SAM" id="SignalP"/>
    </source>
</evidence>
<evidence type="ECO:0000313" key="11">
    <source>
        <dbReference type="EMBL" id="KJA16974.1"/>
    </source>
</evidence>